<accession>A0AAV4RKC3</accession>
<sequence length="111" mass="12349">MGTRDPEEEFFKAEHFHFVLKKNLKKSHQASILLSIYSMIYKVGNLYLLCAKSASGNEVINVYCPSVNSSTPPCLQPFITQFPEGADLWCTLNKDGAALANPRGDPINGYH</sequence>
<evidence type="ECO:0000313" key="1">
    <source>
        <dbReference type="EMBL" id="GIY21910.1"/>
    </source>
</evidence>
<comment type="caution">
    <text evidence="1">The sequence shown here is derived from an EMBL/GenBank/DDBJ whole genome shotgun (WGS) entry which is preliminary data.</text>
</comment>
<keyword evidence="2" id="KW-1185">Reference proteome</keyword>
<gene>
    <name evidence="1" type="ORF">CDAR_200241</name>
</gene>
<evidence type="ECO:0000313" key="2">
    <source>
        <dbReference type="Proteomes" id="UP001054837"/>
    </source>
</evidence>
<proteinExistence type="predicted"/>
<dbReference type="Proteomes" id="UP001054837">
    <property type="component" value="Unassembled WGS sequence"/>
</dbReference>
<organism evidence="1 2">
    <name type="scientific">Caerostris darwini</name>
    <dbReference type="NCBI Taxonomy" id="1538125"/>
    <lineage>
        <taxon>Eukaryota</taxon>
        <taxon>Metazoa</taxon>
        <taxon>Ecdysozoa</taxon>
        <taxon>Arthropoda</taxon>
        <taxon>Chelicerata</taxon>
        <taxon>Arachnida</taxon>
        <taxon>Araneae</taxon>
        <taxon>Araneomorphae</taxon>
        <taxon>Entelegynae</taxon>
        <taxon>Araneoidea</taxon>
        <taxon>Araneidae</taxon>
        <taxon>Caerostris</taxon>
    </lineage>
</organism>
<dbReference type="EMBL" id="BPLQ01006357">
    <property type="protein sequence ID" value="GIY21910.1"/>
    <property type="molecule type" value="Genomic_DNA"/>
</dbReference>
<reference evidence="1 2" key="1">
    <citation type="submission" date="2021-06" db="EMBL/GenBank/DDBJ databases">
        <title>Caerostris darwini draft genome.</title>
        <authorList>
            <person name="Kono N."/>
            <person name="Arakawa K."/>
        </authorList>
    </citation>
    <scope>NUCLEOTIDE SEQUENCE [LARGE SCALE GENOMIC DNA]</scope>
</reference>
<dbReference type="AlphaFoldDB" id="A0AAV4RKC3"/>
<name>A0AAV4RKC3_9ARAC</name>
<protein>
    <submittedName>
        <fullName evidence="1">Uncharacterized protein</fullName>
    </submittedName>
</protein>